<evidence type="ECO:0000313" key="5">
    <source>
        <dbReference type="Proteomes" id="UP000001542"/>
    </source>
</evidence>
<dbReference type="GO" id="GO:0004672">
    <property type="term" value="F:protein kinase activity"/>
    <property type="evidence" value="ECO:0007669"/>
    <property type="project" value="InterPro"/>
</dbReference>
<dbReference type="AlphaFoldDB" id="A2DX88"/>
<keyword evidence="4" id="KW-0808">Transferase</keyword>
<evidence type="ECO:0000313" key="4">
    <source>
        <dbReference type="EMBL" id="EAY14970.1"/>
    </source>
</evidence>
<keyword evidence="2" id="KW-1133">Transmembrane helix</keyword>
<feature type="region of interest" description="Disordered" evidence="1">
    <location>
        <begin position="285"/>
        <end position="307"/>
    </location>
</feature>
<dbReference type="PROSITE" id="PS00108">
    <property type="entry name" value="PROTEIN_KINASE_ST"/>
    <property type="match status" value="1"/>
</dbReference>
<dbReference type="InParanoid" id="A2DX88"/>
<evidence type="ECO:0000256" key="1">
    <source>
        <dbReference type="SAM" id="MobiDB-lite"/>
    </source>
</evidence>
<evidence type="ECO:0000256" key="2">
    <source>
        <dbReference type="SAM" id="Phobius"/>
    </source>
</evidence>
<protein>
    <submittedName>
        <fullName evidence="4">TKL family protein kinase</fullName>
    </submittedName>
</protein>
<evidence type="ECO:0000259" key="3">
    <source>
        <dbReference type="PROSITE" id="PS50011"/>
    </source>
</evidence>
<dbReference type="PANTHER" id="PTHR44329">
    <property type="entry name" value="SERINE/THREONINE-PROTEIN KINASE TNNI3K-RELATED"/>
    <property type="match status" value="1"/>
</dbReference>
<dbReference type="GO" id="GO:0005524">
    <property type="term" value="F:ATP binding"/>
    <property type="evidence" value="ECO:0007669"/>
    <property type="project" value="InterPro"/>
</dbReference>
<dbReference type="RefSeq" id="XP_001327193.1">
    <property type="nucleotide sequence ID" value="XM_001327158.1"/>
</dbReference>
<feature type="compositionally biased region" description="Acidic residues" evidence="1">
    <location>
        <begin position="290"/>
        <end position="304"/>
    </location>
</feature>
<sequence>MGRTKNRFIIPFVGYTVEKPFCIITEYMPNGALNNYLRKEWRAKPIFSGTHLTMIAMGLICAIRYCHVQRIIHRDIKAANLLLDHHFLPKLCDFGISRFIATRAMTDGIGTASHMAPEIFVSTKYNIKVDVFAYGATLFEMLEKKNPYVGHPVEEVISNFRKGKRPIFRNKEIPDGLKDLLNRCWSQSPKNRPTPAEIYLEFASGKAYFAGTDHKVIKEFTHVLNKEMNEMKFTRTANKKPATKWQKETVKQLQTKLERSMKVDAMKLAFGIELSETQMDDEPLMKIDTDDTDQNDNASDEENFEKEHVEKAEIISKSSPEPNKEPTIIDILNDSQHPMFKSSVIEVLDKVTEEEFPGIYSILIKYFMSKDDDLIPAFILENFTKLVKRLPNIIKFFDQYHFFSVLPVNSQQAQRATLFFVAHIFEESPNSIHSTVFRSLNALFRVYPQQTLYLFPHYINRYNRLENPEPVLNLFLKQGKKYINSDFGVIYIRLIYQLYTIEGFCKENKEVLKQTISAFTRSQNSSTMAVSLSIFALTFEETDQIPLDAIIKALPNIQCADSCANILMRTQNYPQSKTLFKSLCDKCQRPKIARCLMKFAAMSNEHRKISASTTKWMNVANPFTYRTFLIIFSDRNLRQNVIKSRHFGNFVTKCLRTIPDDVIPSLATVLRRADLNQGLLLTMTDNSFFEALLEKMSVIPSKENEKKILGTMVILDSCVQKGYSSDFKLFIHLLTNLIQKSNNLTKPTAMLIVSLSSHSKMASRFKKIQGLVEYFTRMKKK</sequence>
<dbReference type="VEuPathDB" id="TrichDB:TVAGG3_0673340"/>
<dbReference type="Proteomes" id="UP000001542">
    <property type="component" value="Unassembled WGS sequence"/>
</dbReference>
<keyword evidence="4" id="KW-0418">Kinase</keyword>
<dbReference type="InterPro" id="IPR000719">
    <property type="entry name" value="Prot_kinase_dom"/>
</dbReference>
<gene>
    <name evidence="4" type="ORF">TVAG_397000</name>
</gene>
<dbReference type="InterPro" id="IPR008271">
    <property type="entry name" value="Ser/Thr_kinase_AS"/>
</dbReference>
<dbReference type="SMR" id="A2DX88"/>
<dbReference type="KEGG" id="tva:4772969"/>
<keyword evidence="2" id="KW-0812">Transmembrane</keyword>
<reference evidence="4" key="2">
    <citation type="journal article" date="2007" name="Science">
        <title>Draft genome sequence of the sexually transmitted pathogen Trichomonas vaginalis.</title>
        <authorList>
            <person name="Carlton J.M."/>
            <person name="Hirt R.P."/>
            <person name="Silva J.C."/>
            <person name="Delcher A.L."/>
            <person name="Schatz M."/>
            <person name="Zhao Q."/>
            <person name="Wortman J.R."/>
            <person name="Bidwell S.L."/>
            <person name="Alsmark U.C.M."/>
            <person name="Besteiro S."/>
            <person name="Sicheritz-Ponten T."/>
            <person name="Noel C.J."/>
            <person name="Dacks J.B."/>
            <person name="Foster P.G."/>
            <person name="Simillion C."/>
            <person name="Van de Peer Y."/>
            <person name="Miranda-Saavedra D."/>
            <person name="Barton G.J."/>
            <person name="Westrop G.D."/>
            <person name="Mueller S."/>
            <person name="Dessi D."/>
            <person name="Fiori P.L."/>
            <person name="Ren Q."/>
            <person name="Paulsen I."/>
            <person name="Zhang H."/>
            <person name="Bastida-Corcuera F.D."/>
            <person name="Simoes-Barbosa A."/>
            <person name="Brown M.T."/>
            <person name="Hayes R.D."/>
            <person name="Mukherjee M."/>
            <person name="Okumura C.Y."/>
            <person name="Schneider R."/>
            <person name="Smith A.J."/>
            <person name="Vanacova S."/>
            <person name="Villalvazo M."/>
            <person name="Haas B.J."/>
            <person name="Pertea M."/>
            <person name="Feldblyum T.V."/>
            <person name="Utterback T.R."/>
            <person name="Shu C.L."/>
            <person name="Osoegawa K."/>
            <person name="de Jong P.J."/>
            <person name="Hrdy I."/>
            <person name="Horvathova L."/>
            <person name="Zubacova Z."/>
            <person name="Dolezal P."/>
            <person name="Malik S.B."/>
            <person name="Logsdon J.M. Jr."/>
            <person name="Henze K."/>
            <person name="Gupta A."/>
            <person name="Wang C.C."/>
            <person name="Dunne R.L."/>
            <person name="Upcroft J.A."/>
            <person name="Upcroft P."/>
            <person name="White O."/>
            <person name="Salzberg S.L."/>
            <person name="Tang P."/>
            <person name="Chiu C.-H."/>
            <person name="Lee Y.-S."/>
            <person name="Embley T.M."/>
            <person name="Coombs G.H."/>
            <person name="Mottram J.C."/>
            <person name="Tachezy J."/>
            <person name="Fraser-Liggett C.M."/>
            <person name="Johnson P.J."/>
        </authorList>
    </citation>
    <scope>NUCLEOTIDE SEQUENCE [LARGE SCALE GENOMIC DNA]</scope>
    <source>
        <strain evidence="4">G3</strain>
    </source>
</reference>
<dbReference type="InterPro" id="IPR011009">
    <property type="entry name" value="Kinase-like_dom_sf"/>
</dbReference>
<dbReference type="VEuPathDB" id="TrichDB:TVAG_397000"/>
<dbReference type="Pfam" id="PF07714">
    <property type="entry name" value="PK_Tyr_Ser-Thr"/>
    <property type="match status" value="1"/>
</dbReference>
<dbReference type="PRINTS" id="PR00109">
    <property type="entry name" value="TYRKINASE"/>
</dbReference>
<feature type="transmembrane region" description="Helical" evidence="2">
    <location>
        <begin position="46"/>
        <end position="65"/>
    </location>
</feature>
<dbReference type="PROSITE" id="PS50011">
    <property type="entry name" value="PROTEIN_KINASE_DOM"/>
    <property type="match status" value="1"/>
</dbReference>
<accession>A2DX88</accession>
<dbReference type="OrthoDB" id="4062651at2759"/>
<dbReference type="Gene3D" id="1.10.510.10">
    <property type="entry name" value="Transferase(Phosphotransferase) domain 1"/>
    <property type="match status" value="1"/>
</dbReference>
<dbReference type="eggNOG" id="KOG0192">
    <property type="taxonomic scope" value="Eukaryota"/>
</dbReference>
<dbReference type="InterPro" id="IPR001245">
    <property type="entry name" value="Ser-Thr/Tyr_kinase_cat_dom"/>
</dbReference>
<dbReference type="STRING" id="5722.A2DX88"/>
<dbReference type="SMART" id="SM00220">
    <property type="entry name" value="S_TKc"/>
    <property type="match status" value="1"/>
</dbReference>
<name>A2DX88_TRIV3</name>
<dbReference type="InterPro" id="IPR051681">
    <property type="entry name" value="Ser/Thr_Kinases-Pseudokinases"/>
</dbReference>
<dbReference type="SUPFAM" id="SSF56112">
    <property type="entry name" value="Protein kinase-like (PK-like)"/>
    <property type="match status" value="1"/>
</dbReference>
<reference evidence="4" key="1">
    <citation type="submission" date="2006-10" db="EMBL/GenBank/DDBJ databases">
        <authorList>
            <person name="Amadeo P."/>
            <person name="Zhao Q."/>
            <person name="Wortman J."/>
            <person name="Fraser-Liggett C."/>
            <person name="Carlton J."/>
        </authorList>
    </citation>
    <scope>NUCLEOTIDE SEQUENCE</scope>
    <source>
        <strain evidence="4">G3</strain>
    </source>
</reference>
<organism evidence="4 5">
    <name type="scientific">Trichomonas vaginalis (strain ATCC PRA-98 / G3)</name>
    <dbReference type="NCBI Taxonomy" id="412133"/>
    <lineage>
        <taxon>Eukaryota</taxon>
        <taxon>Metamonada</taxon>
        <taxon>Parabasalia</taxon>
        <taxon>Trichomonadida</taxon>
        <taxon>Trichomonadidae</taxon>
        <taxon>Trichomonas</taxon>
    </lineage>
</organism>
<proteinExistence type="predicted"/>
<dbReference type="PANTHER" id="PTHR44329:SF214">
    <property type="entry name" value="PROTEIN KINASE DOMAIN-CONTAINING PROTEIN"/>
    <property type="match status" value="1"/>
</dbReference>
<dbReference type="EMBL" id="DS113262">
    <property type="protein sequence ID" value="EAY14970.1"/>
    <property type="molecule type" value="Genomic_DNA"/>
</dbReference>
<keyword evidence="5" id="KW-1185">Reference proteome</keyword>
<keyword evidence="2" id="KW-0472">Membrane</keyword>
<feature type="domain" description="Protein kinase" evidence="3">
    <location>
        <begin position="1"/>
        <end position="209"/>
    </location>
</feature>